<evidence type="ECO:0000256" key="1">
    <source>
        <dbReference type="SAM" id="MobiDB-lite"/>
    </source>
</evidence>
<dbReference type="PANTHER" id="PTHR31245">
    <property type="entry name" value="UBIQUITIN SYSTEM COMPONENT CUE PROTEIN"/>
    <property type="match status" value="1"/>
</dbReference>
<sequence>MSAVVCGKRSSIFADELIPSSPSSPPPHHHPSKRSRYSPARAFDDAAHRREALLHHLLSLFPHMDSQLLERVLEASGDDLNSAIKSLNDLCLESTVVNDSDSSLPTALKLSAEGIVSNGHLDVVTENLPATESIQTNCHGSEWVELFVREMMSAVDIDDARARASRALEALEKSILDQVGSEAVHNLHKVPQQVNKHHMHFSSIVLVVPRLD</sequence>
<keyword evidence="4" id="KW-1185">Reference proteome</keyword>
<protein>
    <recommendedName>
        <fullName evidence="2">CUE domain-containing protein</fullName>
    </recommendedName>
</protein>
<evidence type="ECO:0000259" key="2">
    <source>
        <dbReference type="PROSITE" id="PS51140"/>
    </source>
</evidence>
<name>A0A8J5SIZ3_ZIZPA</name>
<comment type="caution">
    <text evidence="3">The sequence shown here is derived from an EMBL/GenBank/DDBJ whole genome shotgun (WGS) entry which is preliminary data.</text>
</comment>
<organism evidence="3 4">
    <name type="scientific">Zizania palustris</name>
    <name type="common">Northern wild rice</name>
    <dbReference type="NCBI Taxonomy" id="103762"/>
    <lineage>
        <taxon>Eukaryota</taxon>
        <taxon>Viridiplantae</taxon>
        <taxon>Streptophyta</taxon>
        <taxon>Embryophyta</taxon>
        <taxon>Tracheophyta</taxon>
        <taxon>Spermatophyta</taxon>
        <taxon>Magnoliopsida</taxon>
        <taxon>Liliopsida</taxon>
        <taxon>Poales</taxon>
        <taxon>Poaceae</taxon>
        <taxon>BOP clade</taxon>
        <taxon>Oryzoideae</taxon>
        <taxon>Oryzeae</taxon>
        <taxon>Zizaniinae</taxon>
        <taxon>Zizania</taxon>
    </lineage>
</organism>
<dbReference type="PROSITE" id="PS51140">
    <property type="entry name" value="CUE"/>
    <property type="match status" value="1"/>
</dbReference>
<gene>
    <name evidence="3" type="ORF">GUJ93_ZPchr0006g44906</name>
</gene>
<accession>A0A8J5SIZ3</accession>
<dbReference type="CDD" id="cd14279">
    <property type="entry name" value="CUE"/>
    <property type="match status" value="1"/>
</dbReference>
<proteinExistence type="predicted"/>
<dbReference type="Proteomes" id="UP000729402">
    <property type="component" value="Unassembled WGS sequence"/>
</dbReference>
<dbReference type="OrthoDB" id="440455at2759"/>
<evidence type="ECO:0000313" key="3">
    <source>
        <dbReference type="EMBL" id="KAG8070062.1"/>
    </source>
</evidence>
<dbReference type="EMBL" id="JAAALK010000283">
    <property type="protein sequence ID" value="KAG8070061.1"/>
    <property type="molecule type" value="Genomic_DNA"/>
</dbReference>
<dbReference type="GO" id="GO:0043130">
    <property type="term" value="F:ubiquitin binding"/>
    <property type="evidence" value="ECO:0007669"/>
    <property type="project" value="InterPro"/>
</dbReference>
<dbReference type="AlphaFoldDB" id="A0A8J5SIZ3"/>
<dbReference type="InterPro" id="IPR003892">
    <property type="entry name" value="CUE"/>
</dbReference>
<reference evidence="3" key="1">
    <citation type="journal article" date="2021" name="bioRxiv">
        <title>Whole Genome Assembly and Annotation of Northern Wild Rice, Zizania palustris L., Supports a Whole Genome Duplication in the Zizania Genus.</title>
        <authorList>
            <person name="Haas M."/>
            <person name="Kono T."/>
            <person name="Macchietto M."/>
            <person name="Millas R."/>
            <person name="McGilp L."/>
            <person name="Shao M."/>
            <person name="Duquette J."/>
            <person name="Hirsch C.N."/>
            <person name="Kimball J."/>
        </authorList>
    </citation>
    <scope>NUCLEOTIDE SEQUENCE</scope>
    <source>
        <tissue evidence="3">Fresh leaf tissue</tissue>
    </source>
</reference>
<reference evidence="3" key="2">
    <citation type="submission" date="2021-02" db="EMBL/GenBank/DDBJ databases">
        <authorList>
            <person name="Kimball J.A."/>
            <person name="Haas M.W."/>
            <person name="Macchietto M."/>
            <person name="Kono T."/>
            <person name="Duquette J."/>
            <person name="Shao M."/>
        </authorList>
    </citation>
    <scope>NUCLEOTIDE SEQUENCE</scope>
    <source>
        <tissue evidence="3">Fresh leaf tissue</tissue>
    </source>
</reference>
<feature type="region of interest" description="Disordered" evidence="1">
    <location>
        <begin position="16"/>
        <end position="38"/>
    </location>
</feature>
<feature type="domain" description="CUE" evidence="2">
    <location>
        <begin position="49"/>
        <end position="95"/>
    </location>
</feature>
<dbReference type="EMBL" id="JAAALK010000283">
    <property type="protein sequence ID" value="KAG8070062.1"/>
    <property type="molecule type" value="Genomic_DNA"/>
</dbReference>
<dbReference type="Pfam" id="PF02845">
    <property type="entry name" value="CUE"/>
    <property type="match status" value="1"/>
</dbReference>
<dbReference type="PANTHER" id="PTHR31245:SF31">
    <property type="entry name" value="OS02G0184500 PROTEIN"/>
    <property type="match status" value="1"/>
</dbReference>
<evidence type="ECO:0000313" key="4">
    <source>
        <dbReference type="Proteomes" id="UP000729402"/>
    </source>
</evidence>
<feature type="compositionally biased region" description="Basic residues" evidence="1">
    <location>
        <begin position="27"/>
        <end position="36"/>
    </location>
</feature>